<keyword evidence="2" id="KW-1185">Reference proteome</keyword>
<dbReference type="EMBL" id="JAUSUG010000008">
    <property type="protein sequence ID" value="MDQ0254909.1"/>
    <property type="molecule type" value="Genomic_DNA"/>
</dbReference>
<organism evidence="1 2">
    <name type="scientific">Evansella vedderi</name>
    <dbReference type="NCBI Taxonomy" id="38282"/>
    <lineage>
        <taxon>Bacteria</taxon>
        <taxon>Bacillati</taxon>
        <taxon>Bacillota</taxon>
        <taxon>Bacilli</taxon>
        <taxon>Bacillales</taxon>
        <taxon>Bacillaceae</taxon>
        <taxon>Evansella</taxon>
    </lineage>
</organism>
<evidence type="ECO:0000313" key="2">
    <source>
        <dbReference type="Proteomes" id="UP001230005"/>
    </source>
</evidence>
<dbReference type="Proteomes" id="UP001230005">
    <property type="component" value="Unassembled WGS sequence"/>
</dbReference>
<gene>
    <name evidence="1" type="ORF">J2S74_002291</name>
</gene>
<proteinExistence type="predicted"/>
<name>A0ABT9ZUJ5_9BACI</name>
<protein>
    <recommendedName>
        <fullName evidence="3">Phage protein</fullName>
    </recommendedName>
</protein>
<accession>A0ABT9ZUJ5</accession>
<dbReference type="RefSeq" id="WP_307325523.1">
    <property type="nucleotide sequence ID" value="NZ_JAUSUG010000008.1"/>
</dbReference>
<evidence type="ECO:0000313" key="1">
    <source>
        <dbReference type="EMBL" id="MDQ0254909.1"/>
    </source>
</evidence>
<comment type="caution">
    <text evidence="1">The sequence shown here is derived from an EMBL/GenBank/DDBJ whole genome shotgun (WGS) entry which is preliminary data.</text>
</comment>
<sequence length="78" mass="8831">MRNTMGDLNNHLFEQLERLNDEELKGEKLDEEIKRAKSVTAIASQIINNGNLVLQAEKLRNDKINADVKVPKMLEGGK</sequence>
<evidence type="ECO:0008006" key="3">
    <source>
        <dbReference type="Google" id="ProtNLM"/>
    </source>
</evidence>
<reference evidence="1 2" key="1">
    <citation type="submission" date="2023-07" db="EMBL/GenBank/DDBJ databases">
        <title>Genomic Encyclopedia of Type Strains, Phase IV (KMG-IV): sequencing the most valuable type-strain genomes for metagenomic binning, comparative biology and taxonomic classification.</title>
        <authorList>
            <person name="Goeker M."/>
        </authorList>
    </citation>
    <scope>NUCLEOTIDE SEQUENCE [LARGE SCALE GENOMIC DNA]</scope>
    <source>
        <strain evidence="1 2">DSM 9768</strain>
    </source>
</reference>